<gene>
    <name evidence="11" type="ORF">ENJ63_04450</name>
</gene>
<keyword evidence="7" id="KW-0460">Magnesium</keyword>
<dbReference type="InterPro" id="IPR004659">
    <property type="entry name" value="RNase_E/G"/>
</dbReference>
<accession>A0A7V2WSY2</accession>
<feature type="non-terminal residue" evidence="11">
    <location>
        <position position="1"/>
    </location>
</feature>
<dbReference type="GO" id="GO:0006364">
    <property type="term" value="P:rRNA processing"/>
    <property type="evidence" value="ECO:0007669"/>
    <property type="project" value="TreeGrafter"/>
</dbReference>
<keyword evidence="2" id="KW-0963">Cytoplasm</keyword>
<comment type="caution">
    <text evidence="11">The sequence shown here is derived from an EMBL/GenBank/DDBJ whole genome shotgun (WGS) entry which is preliminary data.</text>
</comment>
<dbReference type="GO" id="GO:0004519">
    <property type="term" value="F:endonuclease activity"/>
    <property type="evidence" value="ECO:0007669"/>
    <property type="project" value="UniProtKB-KW"/>
</dbReference>
<evidence type="ECO:0000256" key="7">
    <source>
        <dbReference type="ARBA" id="ARBA00022842"/>
    </source>
</evidence>
<dbReference type="Proteomes" id="UP000885797">
    <property type="component" value="Unassembled WGS sequence"/>
</dbReference>
<evidence type="ECO:0000259" key="9">
    <source>
        <dbReference type="Pfam" id="PF10150"/>
    </source>
</evidence>
<evidence type="ECO:0000256" key="5">
    <source>
        <dbReference type="ARBA" id="ARBA00022759"/>
    </source>
</evidence>
<keyword evidence="5" id="KW-0255">Endonuclease</keyword>
<evidence type="ECO:0000256" key="3">
    <source>
        <dbReference type="ARBA" id="ARBA00022722"/>
    </source>
</evidence>
<comment type="cofactor">
    <cofactor evidence="1">
        <name>Mg(2+)</name>
        <dbReference type="ChEBI" id="CHEBI:18420"/>
    </cofactor>
</comment>
<dbReference type="GO" id="GO:0046872">
    <property type="term" value="F:metal ion binding"/>
    <property type="evidence" value="ECO:0007669"/>
    <property type="project" value="UniProtKB-KW"/>
</dbReference>
<keyword evidence="8" id="KW-0694">RNA-binding</keyword>
<evidence type="ECO:0000256" key="4">
    <source>
        <dbReference type="ARBA" id="ARBA00022723"/>
    </source>
</evidence>
<dbReference type="GO" id="GO:0004540">
    <property type="term" value="F:RNA nuclease activity"/>
    <property type="evidence" value="ECO:0007669"/>
    <property type="project" value="InterPro"/>
</dbReference>
<evidence type="ECO:0000259" key="10">
    <source>
        <dbReference type="Pfam" id="PF20833"/>
    </source>
</evidence>
<keyword evidence="4" id="KW-0479">Metal-binding</keyword>
<dbReference type="Gene3D" id="3.40.1260.20">
    <property type="entry name" value="Ribonuclease E, catalytic domain"/>
    <property type="match status" value="1"/>
</dbReference>
<name>A0A7V2WSY2_9BACT</name>
<organism evidence="11">
    <name type="scientific">Dissulfuribacter thermophilus</name>
    <dbReference type="NCBI Taxonomy" id="1156395"/>
    <lineage>
        <taxon>Bacteria</taxon>
        <taxon>Pseudomonadati</taxon>
        <taxon>Thermodesulfobacteriota</taxon>
        <taxon>Dissulfuribacteria</taxon>
        <taxon>Dissulfuribacterales</taxon>
        <taxon>Dissulfuribacteraceae</taxon>
        <taxon>Dissulfuribacter</taxon>
    </lineage>
</organism>
<protein>
    <submittedName>
        <fullName evidence="11">Ribonuclease E</fullName>
    </submittedName>
</protein>
<feature type="domain" description="RNA-binding protein AU-1/Ribonuclease E/G" evidence="9">
    <location>
        <begin position="2"/>
        <end position="138"/>
    </location>
</feature>
<feature type="domain" description="RNase E/G thioredoxin-like" evidence="10">
    <location>
        <begin position="150"/>
        <end position="237"/>
    </location>
</feature>
<evidence type="ECO:0000256" key="2">
    <source>
        <dbReference type="ARBA" id="ARBA00022490"/>
    </source>
</evidence>
<keyword evidence="6" id="KW-0378">Hydrolase</keyword>
<dbReference type="GO" id="GO:0005737">
    <property type="term" value="C:cytoplasm"/>
    <property type="evidence" value="ECO:0007669"/>
    <property type="project" value="TreeGrafter"/>
</dbReference>
<dbReference type="PANTHER" id="PTHR30001">
    <property type="entry name" value="RIBONUCLEASE"/>
    <property type="match status" value="1"/>
</dbReference>
<keyword evidence="3" id="KW-0540">Nuclease</keyword>
<dbReference type="Pfam" id="PF20833">
    <property type="entry name" value="RNase_E_G_Thio"/>
    <property type="match status" value="1"/>
</dbReference>
<dbReference type="InterPro" id="IPR019307">
    <property type="entry name" value="RNA-bd_AU-1/RNase_E/G"/>
</dbReference>
<sequence length="241" mass="27435">ARVKLYTDQEPIFSHYHIEEQIDQVFSRRVELPSGGFIVIEPTEALVSIDVNSGKHTKEKDLEETALQTNLEAAEEAARQLRLRDLGGIIVVDFIDMRYKKSRQMVERHMRACLKEDRAKTDCSTITKFGLLAIARQKLGSPVELEVSRPCPACGGRGLIKSIESIALSHLRTLRSALLRELDTRSKQFLVKMAPDVAQFMLNQKRDELVALENSFKAKINILWDSNQGWEEISIEEERGE</sequence>
<dbReference type="GO" id="GO:0003723">
    <property type="term" value="F:RNA binding"/>
    <property type="evidence" value="ECO:0007669"/>
    <property type="project" value="UniProtKB-KW"/>
</dbReference>
<dbReference type="GO" id="GO:0016787">
    <property type="term" value="F:hydrolase activity"/>
    <property type="evidence" value="ECO:0007669"/>
    <property type="project" value="UniProtKB-KW"/>
</dbReference>
<reference evidence="11" key="1">
    <citation type="journal article" date="2020" name="mSystems">
        <title>Genome- and Community-Level Interaction Insights into Carbon Utilization and Element Cycling Functions of Hydrothermarchaeota in Hydrothermal Sediment.</title>
        <authorList>
            <person name="Zhou Z."/>
            <person name="Liu Y."/>
            <person name="Xu W."/>
            <person name="Pan J."/>
            <person name="Luo Z.H."/>
            <person name="Li M."/>
        </authorList>
    </citation>
    <scope>NUCLEOTIDE SEQUENCE [LARGE SCALE GENOMIC DNA]</scope>
    <source>
        <strain evidence="11">HyVt-503</strain>
    </source>
</reference>
<dbReference type="AlphaFoldDB" id="A0A7V2WSY2"/>
<dbReference type="EMBL" id="DRND01000355">
    <property type="protein sequence ID" value="HFC47114.1"/>
    <property type="molecule type" value="Genomic_DNA"/>
</dbReference>
<evidence type="ECO:0000256" key="6">
    <source>
        <dbReference type="ARBA" id="ARBA00022801"/>
    </source>
</evidence>
<evidence type="ECO:0000313" key="11">
    <source>
        <dbReference type="EMBL" id="HFC47114.1"/>
    </source>
</evidence>
<evidence type="ECO:0000256" key="1">
    <source>
        <dbReference type="ARBA" id="ARBA00001946"/>
    </source>
</evidence>
<dbReference type="PANTHER" id="PTHR30001:SF1">
    <property type="entry name" value="RIBONUCLEASE E_G-LIKE PROTEIN, CHLOROPLASTIC"/>
    <property type="match status" value="1"/>
</dbReference>
<dbReference type="Pfam" id="PF10150">
    <property type="entry name" value="RNase_E_G"/>
    <property type="match status" value="1"/>
</dbReference>
<proteinExistence type="predicted"/>
<dbReference type="InterPro" id="IPR048583">
    <property type="entry name" value="RNase_E_G_thioredoxin-like"/>
</dbReference>
<evidence type="ECO:0000256" key="8">
    <source>
        <dbReference type="ARBA" id="ARBA00022884"/>
    </source>
</evidence>